<evidence type="ECO:0000256" key="4">
    <source>
        <dbReference type="SAM" id="Coils"/>
    </source>
</evidence>
<dbReference type="Gene3D" id="3.30.160.60">
    <property type="entry name" value="Classic Zinc Finger"/>
    <property type="match status" value="1"/>
</dbReference>
<feature type="domain" description="B30.2/SPRY" evidence="6">
    <location>
        <begin position="197"/>
        <end position="387"/>
    </location>
</feature>
<keyword evidence="4" id="KW-0175">Coiled coil</keyword>
<dbReference type="InterPro" id="IPR003879">
    <property type="entry name" value="Butyrophylin_SPRY"/>
</dbReference>
<name>A0A3Q2QXD1_FUNHE</name>
<dbReference type="Pfam" id="PF00643">
    <property type="entry name" value="zf-B_box"/>
    <property type="match status" value="1"/>
</dbReference>
<evidence type="ECO:0000256" key="1">
    <source>
        <dbReference type="ARBA" id="ARBA00022771"/>
    </source>
</evidence>
<feature type="domain" description="B box-type" evidence="5">
    <location>
        <begin position="7"/>
        <end position="48"/>
    </location>
</feature>
<evidence type="ECO:0000256" key="2">
    <source>
        <dbReference type="ARBA" id="ARBA00022833"/>
    </source>
</evidence>
<dbReference type="Pfam" id="PF13765">
    <property type="entry name" value="PRY"/>
    <property type="match status" value="1"/>
</dbReference>
<dbReference type="GeneTree" id="ENSGT00970000193381"/>
<reference evidence="7" key="2">
    <citation type="submission" date="2025-09" db="UniProtKB">
        <authorList>
            <consortium name="Ensembl"/>
        </authorList>
    </citation>
    <scope>IDENTIFICATION</scope>
</reference>
<dbReference type="InterPro" id="IPR003877">
    <property type="entry name" value="SPRY_dom"/>
</dbReference>
<dbReference type="InterPro" id="IPR006574">
    <property type="entry name" value="PRY"/>
</dbReference>
<dbReference type="Gene3D" id="2.60.120.920">
    <property type="match status" value="1"/>
</dbReference>
<dbReference type="InterPro" id="IPR043136">
    <property type="entry name" value="B30.2/SPRY_sf"/>
</dbReference>
<feature type="coiled-coil region" evidence="4">
    <location>
        <begin position="49"/>
        <end position="111"/>
    </location>
</feature>
<dbReference type="InterPro" id="IPR000315">
    <property type="entry name" value="Znf_B-box"/>
</dbReference>
<dbReference type="SUPFAM" id="SSF49899">
    <property type="entry name" value="Concanavalin A-like lectins/glucanases"/>
    <property type="match status" value="1"/>
</dbReference>
<dbReference type="InterPro" id="IPR013320">
    <property type="entry name" value="ConA-like_dom_sf"/>
</dbReference>
<dbReference type="PROSITE" id="PS50119">
    <property type="entry name" value="ZF_BBOX"/>
    <property type="match status" value="1"/>
</dbReference>
<dbReference type="Proteomes" id="UP000265000">
    <property type="component" value="Unplaced"/>
</dbReference>
<accession>A0A3Q2QXD1</accession>
<dbReference type="PROSITE" id="PS50188">
    <property type="entry name" value="B302_SPRY"/>
    <property type="match status" value="1"/>
</dbReference>
<dbReference type="GO" id="GO:0008270">
    <property type="term" value="F:zinc ion binding"/>
    <property type="evidence" value="ECO:0007669"/>
    <property type="project" value="UniProtKB-KW"/>
</dbReference>
<evidence type="ECO:0000259" key="6">
    <source>
        <dbReference type="PROSITE" id="PS50188"/>
    </source>
</evidence>
<dbReference type="Ensembl" id="ENSFHET00000034064.1">
    <property type="protein sequence ID" value="ENSFHEP00000032716.1"/>
    <property type="gene ID" value="ENSFHEG00000019332.1"/>
</dbReference>
<dbReference type="SUPFAM" id="SSF57845">
    <property type="entry name" value="B-box zinc-binding domain"/>
    <property type="match status" value="1"/>
</dbReference>
<dbReference type="STRING" id="8078.ENSFHEP00000032716"/>
<keyword evidence="2" id="KW-0862">Zinc</keyword>
<dbReference type="CDD" id="cd12893">
    <property type="entry name" value="SPRY_PRY_TRIM35"/>
    <property type="match status" value="1"/>
</dbReference>
<dbReference type="PRINTS" id="PR01407">
    <property type="entry name" value="BUTYPHLNCDUF"/>
</dbReference>
<dbReference type="SMART" id="SM00589">
    <property type="entry name" value="PRY"/>
    <property type="match status" value="1"/>
</dbReference>
<sequence length="387" mass="44364">KHGCAMGSPALCSLHSETLKLFCLDHQQPVCHICRDSERHVNHRIRPIDEAAQKKRRELRENLEPLKKRLKLGRQVRDEFDQTAEHIKVQARRTERRIKEQFKKLQRFLAEEEEARLTALWEEEEQKSGMINRKIETLSREISALSDTVRATEEELEADDISFLSVYKAAARRVQRCPLLDVPQLPSGALIDQAKHRGNLAFSIWSNMKDIVSYTPLIFDPNTADSNLSLSKDLTSMRLGEKQHLPDNPERCDGWSSVLSSQAWDSGNHRWDVDVGDSSFWTLGVIAESAQRKGNAHSGLLVIGFFEGEYKARSPPAPATKLVVDSKPRRIRVNLDWDKGKLSFLDLDTNAYIHTLTHTFTERMFPFFVAIEISILPMKIFVIKQQL</sequence>
<dbReference type="AlphaFoldDB" id="A0A3Q2QXD1"/>
<dbReference type="Pfam" id="PF00622">
    <property type="entry name" value="SPRY"/>
    <property type="match status" value="1"/>
</dbReference>
<evidence type="ECO:0008006" key="9">
    <source>
        <dbReference type="Google" id="ProtNLM"/>
    </source>
</evidence>
<evidence type="ECO:0000256" key="3">
    <source>
        <dbReference type="PROSITE-ProRule" id="PRU00024"/>
    </source>
</evidence>
<reference evidence="7" key="1">
    <citation type="submission" date="2025-08" db="UniProtKB">
        <authorList>
            <consortium name="Ensembl"/>
        </authorList>
    </citation>
    <scope>IDENTIFICATION</scope>
</reference>
<evidence type="ECO:0000313" key="7">
    <source>
        <dbReference type="Ensembl" id="ENSFHEP00000032716.1"/>
    </source>
</evidence>
<keyword evidence="1 3" id="KW-0863">Zinc-finger</keyword>
<keyword evidence="1 3" id="KW-0479">Metal-binding</keyword>
<keyword evidence="8" id="KW-1185">Reference proteome</keyword>
<organism evidence="7 8">
    <name type="scientific">Fundulus heteroclitus</name>
    <name type="common">Killifish</name>
    <name type="synonym">Mummichog</name>
    <dbReference type="NCBI Taxonomy" id="8078"/>
    <lineage>
        <taxon>Eukaryota</taxon>
        <taxon>Metazoa</taxon>
        <taxon>Chordata</taxon>
        <taxon>Craniata</taxon>
        <taxon>Vertebrata</taxon>
        <taxon>Euteleostomi</taxon>
        <taxon>Actinopterygii</taxon>
        <taxon>Neopterygii</taxon>
        <taxon>Teleostei</taxon>
        <taxon>Neoteleostei</taxon>
        <taxon>Acanthomorphata</taxon>
        <taxon>Ovalentaria</taxon>
        <taxon>Atherinomorphae</taxon>
        <taxon>Cyprinodontiformes</taxon>
        <taxon>Fundulidae</taxon>
        <taxon>Fundulus</taxon>
    </lineage>
</organism>
<dbReference type="PANTHER" id="PTHR24103">
    <property type="entry name" value="E3 UBIQUITIN-PROTEIN LIGASE TRIM"/>
    <property type="match status" value="1"/>
</dbReference>
<proteinExistence type="predicted"/>
<dbReference type="InterPro" id="IPR050143">
    <property type="entry name" value="TRIM/RBCC"/>
</dbReference>
<evidence type="ECO:0000313" key="8">
    <source>
        <dbReference type="Proteomes" id="UP000265000"/>
    </source>
</evidence>
<evidence type="ECO:0000259" key="5">
    <source>
        <dbReference type="PROSITE" id="PS50119"/>
    </source>
</evidence>
<dbReference type="SMART" id="SM00336">
    <property type="entry name" value="BBOX"/>
    <property type="match status" value="1"/>
</dbReference>
<dbReference type="InterPro" id="IPR001870">
    <property type="entry name" value="B30.2/SPRY"/>
</dbReference>
<protein>
    <recommendedName>
        <fullName evidence="9">B30.2/SPRY domain-containing protein</fullName>
    </recommendedName>
</protein>